<evidence type="ECO:0000313" key="6">
    <source>
        <dbReference type="Proteomes" id="UP001305779"/>
    </source>
</evidence>
<dbReference type="SUPFAM" id="SSF52540">
    <property type="entry name" value="P-loop containing nucleoside triphosphate hydrolases"/>
    <property type="match status" value="1"/>
</dbReference>
<dbReference type="PANTHER" id="PTHR10622">
    <property type="entry name" value="HET DOMAIN-CONTAINING PROTEIN"/>
    <property type="match status" value="1"/>
</dbReference>
<dbReference type="InterPro" id="IPR010730">
    <property type="entry name" value="HET"/>
</dbReference>
<dbReference type="Gene3D" id="1.25.40.20">
    <property type="entry name" value="Ankyrin repeat-containing domain"/>
    <property type="match status" value="1"/>
</dbReference>
<dbReference type="Gene3D" id="3.40.50.300">
    <property type="entry name" value="P-loop containing nucleotide triphosphate hydrolases"/>
    <property type="match status" value="1"/>
</dbReference>
<gene>
    <name evidence="5" type="ORF">PRZ48_006805</name>
</gene>
<feature type="domain" description="GPI inositol-deacylase winged helix" evidence="3">
    <location>
        <begin position="595"/>
        <end position="673"/>
    </location>
</feature>
<organism evidence="5 6">
    <name type="scientific">Zasmidium cellare</name>
    <name type="common">Wine cellar mold</name>
    <name type="synonym">Racodium cellare</name>
    <dbReference type="NCBI Taxonomy" id="395010"/>
    <lineage>
        <taxon>Eukaryota</taxon>
        <taxon>Fungi</taxon>
        <taxon>Dikarya</taxon>
        <taxon>Ascomycota</taxon>
        <taxon>Pezizomycotina</taxon>
        <taxon>Dothideomycetes</taxon>
        <taxon>Dothideomycetidae</taxon>
        <taxon>Mycosphaerellales</taxon>
        <taxon>Mycosphaerellaceae</taxon>
        <taxon>Zasmidium</taxon>
    </lineage>
</organism>
<dbReference type="Pfam" id="PF06985">
    <property type="entry name" value="HET"/>
    <property type="match status" value="1"/>
</dbReference>
<sequence>MRLLQLSEGGELSLTSHETDHVPPYAILSHTWGPTTEELTLQDVEHHRYQDKAGFAKVRFCGDQAKKDGYDYFWVDSCCIDKTSSAELSESINSMFRWYAEAAKCYVYLQDVGTRKRDSAGQSDSTWREAFRKSRWFTRGWTLQELLAPKVVQFFSRDRELLGDQNTLEAEISSVTKIPVQALRGTRSLADFPPNERLCWLQGRQTSVREDMAYCLLGILGVSLPVIYGEGEQQAFVRLKEAAGRHWSYLDSSFITKSAIGTQGHKDDATLTGSVTDPVNHRAGLMRSLAFDQMDSRHATIKKAQHSTCAWILQHPTYVAWDSADETTQEQTIFWINGKPGAGKSTLLKFVYTQMKKNKRRRNEILASFFFNARGDDLEKTTTGMYRSLLLQLLKEAPDLQHVFDEIDGAQEATDFASFWTLEILQDVFATAVAGLGDRRVSCVIDALDECNEKQVRDMVAQFEDLAESAIESGIRLRICFASRHYPEIRAQKALSMILETQDGHSRDLEKFIRKQLDAGNSEHDEQIRTRIREKSNGVFMWTVLVVDILNTEYRKGRMWAIERKLEEIPGGLGDLLRDILRRDSVDMEGLLLCLQWILFAKRPLKLEEFYCAMETGLTDQPPQRRDAKRDETQAMVRFVTSSSKGLAELIISEKPTVQFIHESVRDFLLKDGGLCELWSQLDGRALYSSHERLKECCHKYLSVDISVFAPPDEPLPKASSPEGIQLRADVNAAFPFLEYASQNVIYHAGQAAPGVSQNTYLEQFPLHAWVHTTNALQPAHNRRHSPNVTLLYLHAESGFISLMDTITRDGAWNRIQGERYGYPFLVAFANGQRAVISTFLDRDSPVSVEDITRDRGFGNSSELKAEDDLWLWACKHGNFNVAKYLLTSRRQALGWTASKIHDQLSDGRDALLFAVKYLDISAVKWLSEASAHVDRPVMTHTEVFSHPVSRLPGMAVKAIIIDTGARVTTQGGYYGSVLQAACILTLHTFAKWRREGGDLNTIGGMLGFVLRAATECNVQEKTTKMLESALRQKLQAALAD</sequence>
<dbReference type="Proteomes" id="UP001305779">
    <property type="component" value="Unassembled WGS sequence"/>
</dbReference>
<feature type="domain" description="Nephrocystin 3-like N-terminal" evidence="4">
    <location>
        <begin position="308"/>
        <end position="484"/>
    </location>
</feature>
<protein>
    <recommendedName>
        <fullName evidence="7">HET-domain-containing protein</fullName>
    </recommendedName>
</protein>
<dbReference type="InterPro" id="IPR036770">
    <property type="entry name" value="Ankyrin_rpt-contain_sf"/>
</dbReference>
<dbReference type="InterPro" id="IPR054471">
    <property type="entry name" value="GPIID_WHD"/>
</dbReference>
<evidence type="ECO:0000259" key="3">
    <source>
        <dbReference type="Pfam" id="PF22939"/>
    </source>
</evidence>
<accession>A0ABR0EI02</accession>
<feature type="domain" description="Heterokaryon incompatibility" evidence="2">
    <location>
        <begin position="25"/>
        <end position="113"/>
    </location>
</feature>
<dbReference type="EMBL" id="JAXOVC010000005">
    <property type="protein sequence ID" value="KAK4500999.1"/>
    <property type="molecule type" value="Genomic_DNA"/>
</dbReference>
<dbReference type="Pfam" id="PF24883">
    <property type="entry name" value="NPHP3_N"/>
    <property type="match status" value="1"/>
</dbReference>
<name>A0ABR0EI02_ZASCE</name>
<evidence type="ECO:0000259" key="2">
    <source>
        <dbReference type="Pfam" id="PF06985"/>
    </source>
</evidence>
<evidence type="ECO:0000256" key="1">
    <source>
        <dbReference type="ARBA" id="ARBA00022737"/>
    </source>
</evidence>
<keyword evidence="6" id="KW-1185">Reference proteome</keyword>
<comment type="caution">
    <text evidence="5">The sequence shown here is derived from an EMBL/GenBank/DDBJ whole genome shotgun (WGS) entry which is preliminary data.</text>
</comment>
<dbReference type="SUPFAM" id="SSF48403">
    <property type="entry name" value="Ankyrin repeat"/>
    <property type="match status" value="1"/>
</dbReference>
<proteinExistence type="predicted"/>
<dbReference type="InterPro" id="IPR056884">
    <property type="entry name" value="NPHP3-like_N"/>
</dbReference>
<dbReference type="PANTHER" id="PTHR10622:SF13">
    <property type="entry name" value="NACHT DOMAIN-CONTAINING PROTEIN"/>
    <property type="match status" value="1"/>
</dbReference>
<evidence type="ECO:0000259" key="4">
    <source>
        <dbReference type="Pfam" id="PF24883"/>
    </source>
</evidence>
<keyword evidence="1" id="KW-0677">Repeat</keyword>
<dbReference type="InterPro" id="IPR027417">
    <property type="entry name" value="P-loop_NTPase"/>
</dbReference>
<evidence type="ECO:0000313" key="5">
    <source>
        <dbReference type="EMBL" id="KAK4500999.1"/>
    </source>
</evidence>
<evidence type="ECO:0008006" key="7">
    <source>
        <dbReference type="Google" id="ProtNLM"/>
    </source>
</evidence>
<dbReference type="Pfam" id="PF22939">
    <property type="entry name" value="WHD_GPIID"/>
    <property type="match status" value="1"/>
</dbReference>
<reference evidence="5 6" key="1">
    <citation type="journal article" date="2023" name="G3 (Bethesda)">
        <title>A chromosome-level genome assembly of Zasmidium syzygii isolated from banana leaves.</title>
        <authorList>
            <person name="van Westerhoven A.C."/>
            <person name="Mehrabi R."/>
            <person name="Talebi R."/>
            <person name="Steentjes M.B.F."/>
            <person name="Corcolon B."/>
            <person name="Chong P.A."/>
            <person name="Kema G.H.J."/>
            <person name="Seidl M.F."/>
        </authorList>
    </citation>
    <scope>NUCLEOTIDE SEQUENCE [LARGE SCALE GENOMIC DNA]</scope>
    <source>
        <strain evidence="5 6">P124</strain>
    </source>
</reference>